<protein>
    <submittedName>
        <fullName evidence="1">Uncharacterized protein</fullName>
    </submittedName>
</protein>
<dbReference type="AlphaFoldDB" id="W5TRE1"/>
<evidence type="ECO:0000313" key="2">
    <source>
        <dbReference type="Proteomes" id="UP000019150"/>
    </source>
</evidence>
<evidence type="ECO:0000313" key="1">
    <source>
        <dbReference type="EMBL" id="AHH21493.1"/>
    </source>
</evidence>
<dbReference type="HOGENOM" id="CLU_193757_0_0_11"/>
<dbReference type="PATRIC" id="fig|1415166.3.peg.6908"/>
<name>W5TRE1_9NOCA</name>
<gene>
    <name evidence="1" type="ORF">NONO_c67260</name>
</gene>
<reference evidence="1 2" key="1">
    <citation type="journal article" date="2014" name="Appl. Environ. Microbiol.">
        <title>Insights into the Microbial Degradation of Rubber and Gutta-Percha by Analysis of the Complete Genome of Nocardia nova SH22a.</title>
        <authorList>
            <person name="Luo Q."/>
            <person name="Hiessl S."/>
            <person name="Poehlein A."/>
            <person name="Daniel R."/>
            <person name="Steinbuchel A."/>
        </authorList>
    </citation>
    <scope>NUCLEOTIDE SEQUENCE [LARGE SCALE GENOMIC DNA]</scope>
    <source>
        <strain evidence="1">SH22a</strain>
    </source>
</reference>
<dbReference type="eggNOG" id="ENOG5031F30">
    <property type="taxonomic scope" value="Bacteria"/>
</dbReference>
<dbReference type="KEGG" id="nno:NONO_c67260"/>
<accession>W5TRE1</accession>
<sequence length="62" mass="7148">MYTSETATKYVVTELESTGAARREDFDVSAIVATLHRIADSWDFDFLDRRVFWGVAASRLRF</sequence>
<dbReference type="EMBL" id="CP006850">
    <property type="protein sequence ID" value="AHH21493.1"/>
    <property type="molecule type" value="Genomic_DNA"/>
</dbReference>
<organism evidence="1 2">
    <name type="scientific">Nocardia nova SH22a</name>
    <dbReference type="NCBI Taxonomy" id="1415166"/>
    <lineage>
        <taxon>Bacteria</taxon>
        <taxon>Bacillati</taxon>
        <taxon>Actinomycetota</taxon>
        <taxon>Actinomycetes</taxon>
        <taxon>Mycobacteriales</taxon>
        <taxon>Nocardiaceae</taxon>
        <taxon>Nocardia</taxon>
    </lineage>
</organism>
<keyword evidence="2" id="KW-1185">Reference proteome</keyword>
<dbReference type="Proteomes" id="UP000019150">
    <property type="component" value="Chromosome"/>
</dbReference>
<proteinExistence type="predicted"/>